<reference evidence="2" key="1">
    <citation type="submission" date="2021-09" db="EMBL/GenBank/DDBJ databases">
        <authorList>
            <consortium name="AG Swart"/>
            <person name="Singh M."/>
            <person name="Singh A."/>
            <person name="Seah K."/>
            <person name="Emmerich C."/>
        </authorList>
    </citation>
    <scope>NUCLEOTIDE SEQUENCE</scope>
    <source>
        <strain evidence="2">ATCC30299</strain>
    </source>
</reference>
<accession>A0AAU9JFF2</accession>
<name>A0AAU9JFF2_9CILI</name>
<protein>
    <submittedName>
        <fullName evidence="2">Uncharacterized protein</fullName>
    </submittedName>
</protein>
<evidence type="ECO:0000256" key="1">
    <source>
        <dbReference type="SAM" id="MobiDB-lite"/>
    </source>
</evidence>
<keyword evidence="3" id="KW-1185">Reference proteome</keyword>
<dbReference type="AlphaFoldDB" id="A0AAU9JFF2"/>
<proteinExistence type="predicted"/>
<evidence type="ECO:0000313" key="2">
    <source>
        <dbReference type="EMBL" id="CAG9320399.1"/>
    </source>
</evidence>
<gene>
    <name evidence="2" type="ORF">BSTOLATCC_MIC26315</name>
</gene>
<feature type="region of interest" description="Disordered" evidence="1">
    <location>
        <begin position="188"/>
        <end position="207"/>
    </location>
</feature>
<evidence type="ECO:0000313" key="3">
    <source>
        <dbReference type="Proteomes" id="UP001162131"/>
    </source>
</evidence>
<dbReference type="EMBL" id="CAJZBQ010000025">
    <property type="protein sequence ID" value="CAG9320399.1"/>
    <property type="molecule type" value="Genomic_DNA"/>
</dbReference>
<feature type="compositionally biased region" description="Basic residues" evidence="1">
    <location>
        <begin position="195"/>
        <end position="207"/>
    </location>
</feature>
<dbReference type="Proteomes" id="UP001162131">
    <property type="component" value="Unassembled WGS sequence"/>
</dbReference>
<organism evidence="2 3">
    <name type="scientific">Blepharisma stoltei</name>
    <dbReference type="NCBI Taxonomy" id="1481888"/>
    <lineage>
        <taxon>Eukaryota</taxon>
        <taxon>Sar</taxon>
        <taxon>Alveolata</taxon>
        <taxon>Ciliophora</taxon>
        <taxon>Postciliodesmatophora</taxon>
        <taxon>Heterotrichea</taxon>
        <taxon>Heterotrichida</taxon>
        <taxon>Blepharismidae</taxon>
        <taxon>Blepharisma</taxon>
    </lineage>
</organism>
<comment type="caution">
    <text evidence="2">The sequence shown here is derived from an EMBL/GenBank/DDBJ whole genome shotgun (WGS) entry which is preliminary data.</text>
</comment>
<sequence>MSKNLKRKNIDIYSESRKRFMGSLARLDENTIEIPRPAQRSKSSYLIKTEKPSKIVDSIVRGKCSLTPIVNVSRQQKLLKTSQCILKESKGIDSNPQEDLAGIFQKISKIPDAKIRIVDPAVDINLSKELEKNFDESFKLSSIDIKEKEMPNSPGTEISLETECCTPIASIKVPKTCKRQKKIKHKSKVEEELKQKHHKVINKKIGK</sequence>